<sequence length="314" mass="33620">MTQLHGARIRANAESAGPDPVGLDHVGLYAHDMGAAAALYERLGFQLTPLSQHSGTHAVTREVVKAGIANRCAMLGHGYIELVAVVDPALDLRGIPDGLARYAGMHIIAFDTAQPEQRIAALREAGFAAEPGVLQRYIGTPQGPKLARFSQVRTSRDAMPEGLILTLRHETPELLWQERYLSHPNGARALAAAIVAVEDLDEAAARYERYLGVASTRREGEAWFRLHSGWLGLTTRDALQARLPGCEIPVLPRPAALAVEVADLSRTAAVLEASRVPYLRANDQLRVAAEHAGGASLIFCAGAGAALPWDCAGR</sequence>
<dbReference type="InterPro" id="IPR025870">
    <property type="entry name" value="Glyoxalase-like_dom"/>
</dbReference>
<dbReference type="SUPFAM" id="SSF54593">
    <property type="entry name" value="Glyoxalase/Bleomycin resistance protein/Dihydroxybiphenyl dioxygenase"/>
    <property type="match status" value="1"/>
</dbReference>
<feature type="domain" description="Glyoxalase-like" evidence="1">
    <location>
        <begin position="23"/>
        <end position="210"/>
    </location>
</feature>
<proteinExistence type="predicted"/>
<dbReference type="AlphaFoldDB" id="A0A424W7Y2"/>
<dbReference type="Proteomes" id="UP000285324">
    <property type="component" value="Unassembled WGS sequence"/>
</dbReference>
<name>A0A424W7Y2_ALCXX</name>
<evidence type="ECO:0000259" key="1">
    <source>
        <dbReference type="Pfam" id="PF13468"/>
    </source>
</evidence>
<accession>A0A424W7Y2</accession>
<reference evidence="2 3" key="1">
    <citation type="submission" date="2018-08" db="EMBL/GenBank/DDBJ databases">
        <title>Achromobacter xylosoxidans Genome sequencing and assembly.</title>
        <authorList>
            <person name="Wang R."/>
            <person name="Rensing C."/>
            <person name="Li Y."/>
        </authorList>
    </citation>
    <scope>NUCLEOTIDE SEQUENCE [LARGE SCALE GENOMIC DNA]</scope>
    <source>
        <strain evidence="2 3">GD003A</strain>
    </source>
</reference>
<dbReference type="OrthoDB" id="9812467at2"/>
<dbReference type="InterPro" id="IPR029068">
    <property type="entry name" value="Glyas_Bleomycin-R_OHBP_Dase"/>
</dbReference>
<dbReference type="Gene3D" id="3.10.180.10">
    <property type="entry name" value="2,3-Dihydroxybiphenyl 1,2-Dioxygenase, domain 1"/>
    <property type="match status" value="2"/>
</dbReference>
<evidence type="ECO:0000313" key="2">
    <source>
        <dbReference type="EMBL" id="RPJ89335.1"/>
    </source>
</evidence>
<dbReference type="EMBL" id="QVXO01000043">
    <property type="protein sequence ID" value="RPJ89335.1"/>
    <property type="molecule type" value="Genomic_DNA"/>
</dbReference>
<dbReference type="RefSeq" id="WP_118933715.1">
    <property type="nucleotide sequence ID" value="NZ_CP061008.1"/>
</dbReference>
<dbReference type="Pfam" id="PF13468">
    <property type="entry name" value="Glyoxalase_3"/>
    <property type="match status" value="1"/>
</dbReference>
<evidence type="ECO:0000313" key="3">
    <source>
        <dbReference type="Proteomes" id="UP000285324"/>
    </source>
</evidence>
<comment type="caution">
    <text evidence="2">The sequence shown here is derived from an EMBL/GenBank/DDBJ whole genome shotgun (WGS) entry which is preliminary data.</text>
</comment>
<gene>
    <name evidence="2" type="ORF">DY367_23165</name>
</gene>
<organism evidence="2 3">
    <name type="scientific">Alcaligenes xylosoxydans xylosoxydans</name>
    <name type="common">Achromobacter xylosoxidans</name>
    <dbReference type="NCBI Taxonomy" id="85698"/>
    <lineage>
        <taxon>Bacteria</taxon>
        <taxon>Pseudomonadati</taxon>
        <taxon>Pseudomonadota</taxon>
        <taxon>Betaproteobacteria</taxon>
        <taxon>Burkholderiales</taxon>
        <taxon>Alcaligenaceae</taxon>
        <taxon>Achromobacter</taxon>
    </lineage>
</organism>
<protein>
    <submittedName>
        <fullName evidence="2">VOC family protein</fullName>
    </submittedName>
</protein>